<evidence type="ECO:0000313" key="2">
    <source>
        <dbReference type="Proteomes" id="UP001187343"/>
    </source>
</evidence>
<evidence type="ECO:0000313" key="1">
    <source>
        <dbReference type="EMBL" id="KAK2901268.1"/>
    </source>
</evidence>
<proteinExistence type="predicted"/>
<dbReference type="EMBL" id="JAUYZG010000008">
    <property type="protein sequence ID" value="KAK2901268.1"/>
    <property type="molecule type" value="Genomic_DNA"/>
</dbReference>
<reference evidence="1" key="1">
    <citation type="submission" date="2023-08" db="EMBL/GenBank/DDBJ databases">
        <title>Chromosome-level Genome Assembly of mud carp (Cirrhinus molitorella).</title>
        <authorList>
            <person name="Liu H."/>
        </authorList>
    </citation>
    <scope>NUCLEOTIDE SEQUENCE</scope>
    <source>
        <strain evidence="1">Prfri</strain>
        <tissue evidence="1">Muscle</tissue>
    </source>
</reference>
<protein>
    <submittedName>
        <fullName evidence="1">Uncharacterized protein</fullName>
    </submittedName>
</protein>
<dbReference type="AlphaFoldDB" id="A0AA88PUG6"/>
<organism evidence="1 2">
    <name type="scientific">Cirrhinus molitorella</name>
    <name type="common">mud carp</name>
    <dbReference type="NCBI Taxonomy" id="172907"/>
    <lineage>
        <taxon>Eukaryota</taxon>
        <taxon>Metazoa</taxon>
        <taxon>Chordata</taxon>
        <taxon>Craniata</taxon>
        <taxon>Vertebrata</taxon>
        <taxon>Euteleostomi</taxon>
        <taxon>Actinopterygii</taxon>
        <taxon>Neopterygii</taxon>
        <taxon>Teleostei</taxon>
        <taxon>Ostariophysi</taxon>
        <taxon>Cypriniformes</taxon>
        <taxon>Cyprinidae</taxon>
        <taxon>Labeoninae</taxon>
        <taxon>Labeonini</taxon>
        <taxon>Cirrhinus</taxon>
    </lineage>
</organism>
<comment type="caution">
    <text evidence="1">The sequence shown here is derived from an EMBL/GenBank/DDBJ whole genome shotgun (WGS) entry which is preliminary data.</text>
</comment>
<gene>
    <name evidence="1" type="ORF">Q8A67_009383</name>
</gene>
<accession>A0AA88PUG6</accession>
<dbReference type="Proteomes" id="UP001187343">
    <property type="component" value="Unassembled WGS sequence"/>
</dbReference>
<name>A0AA88PUG6_9TELE</name>
<sequence length="103" mass="11154">MNPETHAPLRGASLTPVTQTAEQREASGCLLNVLGLGMSVCLFFWCCPLPPTNPPPPHPPPAAGRGEVRPICGTLSPKRKHFFDLDDGAMHRMPWGLRPSPGY</sequence>
<keyword evidence="2" id="KW-1185">Reference proteome</keyword>